<evidence type="ECO:0000256" key="3">
    <source>
        <dbReference type="ARBA" id="ARBA00022448"/>
    </source>
</evidence>
<comment type="similarity">
    <text evidence="2">Belongs to the bacterial solute-binding protein 1 family.</text>
</comment>
<evidence type="ECO:0000256" key="4">
    <source>
        <dbReference type="ARBA" id="ARBA00022729"/>
    </source>
</evidence>
<name>A0A916JY04_9BACL</name>
<protein>
    <recommendedName>
        <fullName evidence="8">Extracellular solute-binding protein</fullName>
    </recommendedName>
</protein>
<evidence type="ECO:0000256" key="5">
    <source>
        <dbReference type="SAM" id="SignalP"/>
    </source>
</evidence>
<organism evidence="6 7">
    <name type="scientific">Paenibacillus solanacearum</name>
    <dbReference type="NCBI Taxonomy" id="2048548"/>
    <lineage>
        <taxon>Bacteria</taxon>
        <taxon>Bacillati</taxon>
        <taxon>Bacillota</taxon>
        <taxon>Bacilli</taxon>
        <taxon>Bacillales</taxon>
        <taxon>Paenibacillaceae</taxon>
        <taxon>Paenibacillus</taxon>
    </lineage>
</organism>
<reference evidence="6" key="1">
    <citation type="submission" date="2021-06" db="EMBL/GenBank/DDBJ databases">
        <authorList>
            <person name="Criscuolo A."/>
        </authorList>
    </citation>
    <scope>NUCLEOTIDE SEQUENCE</scope>
    <source>
        <strain evidence="6">CIP111600</strain>
    </source>
</reference>
<comment type="caution">
    <text evidence="6">The sequence shown here is derived from an EMBL/GenBank/DDBJ whole genome shotgun (WGS) entry which is preliminary data.</text>
</comment>
<gene>
    <name evidence="6" type="ORF">PAESOLCIP111_01734</name>
</gene>
<dbReference type="PANTHER" id="PTHR43649:SF31">
    <property type="entry name" value="SN-GLYCEROL-3-PHOSPHATE-BINDING PERIPLASMIC PROTEIN UGPB"/>
    <property type="match status" value="1"/>
</dbReference>
<dbReference type="InterPro" id="IPR050490">
    <property type="entry name" value="Bact_solute-bd_prot1"/>
</dbReference>
<dbReference type="InterPro" id="IPR006059">
    <property type="entry name" value="SBP"/>
</dbReference>
<evidence type="ECO:0000256" key="2">
    <source>
        <dbReference type="ARBA" id="ARBA00008520"/>
    </source>
</evidence>
<dbReference type="GO" id="GO:0030313">
    <property type="term" value="C:cell envelope"/>
    <property type="evidence" value="ECO:0007669"/>
    <property type="project" value="UniProtKB-SubCell"/>
</dbReference>
<evidence type="ECO:0008006" key="8">
    <source>
        <dbReference type="Google" id="ProtNLM"/>
    </source>
</evidence>
<dbReference type="Pfam" id="PF01547">
    <property type="entry name" value="SBP_bac_1"/>
    <property type="match status" value="1"/>
</dbReference>
<dbReference type="RefSeq" id="WP_218091527.1">
    <property type="nucleotide sequence ID" value="NZ_CAJVAS010000005.1"/>
</dbReference>
<comment type="subcellular location">
    <subcellularLocation>
        <location evidence="1">Cell envelope</location>
    </subcellularLocation>
</comment>
<dbReference type="AlphaFoldDB" id="A0A916JY04"/>
<sequence>MVNRIKRKHGKRKDKDLVKLLLAAAAVAALIPACSNAPGKADLSKAADLSAPAELVFYAASSSMTPELFEEKIAGPVRTKYPQYTLKYIPPGTDLTGLITSGTVPDVLWLSLSEMRKHLLQLRLQYDLTELITKNKYDLNRFDPAAVQTIRNVSGDGKIFGLPDSFNPMVLFYNKDVFDRFGVPYPTNGMTWDGAYELARKLTRSDSGVSYRGMGMFYRLVFNGNQFSLPLIDASTAKPLASSTPNWKRLLDNTKRFYEIEGNMAGFKTGSDGNSELNSFLTDRNMAMIVSPLSSYNREGFQKLNWDMVAAPTFPELPKVGFQSEPRVYFITGGKYKEQAFQAVAHLLSDEVQIKNNKDGQLTSLKNEEVRKTFGQQTPALSGKNTSAVYYNQFAPTPAFNPNYSTDPATILAKEFNEVLAGKQDVNSVLRSTDEKIAKAIEEEKAAAK</sequence>
<dbReference type="Proteomes" id="UP000693672">
    <property type="component" value="Unassembled WGS sequence"/>
</dbReference>
<evidence type="ECO:0000313" key="6">
    <source>
        <dbReference type="EMBL" id="CAG7614659.1"/>
    </source>
</evidence>
<evidence type="ECO:0000313" key="7">
    <source>
        <dbReference type="Proteomes" id="UP000693672"/>
    </source>
</evidence>
<feature type="signal peptide" evidence="5">
    <location>
        <begin position="1"/>
        <end position="37"/>
    </location>
</feature>
<keyword evidence="7" id="KW-1185">Reference proteome</keyword>
<dbReference type="PANTHER" id="PTHR43649">
    <property type="entry name" value="ARABINOSE-BINDING PROTEIN-RELATED"/>
    <property type="match status" value="1"/>
</dbReference>
<accession>A0A916JY04</accession>
<feature type="chain" id="PRO_5037112664" description="Extracellular solute-binding protein" evidence="5">
    <location>
        <begin position="38"/>
        <end position="449"/>
    </location>
</feature>
<proteinExistence type="inferred from homology"/>
<keyword evidence="3" id="KW-0813">Transport</keyword>
<keyword evidence="4 5" id="KW-0732">Signal</keyword>
<evidence type="ECO:0000256" key="1">
    <source>
        <dbReference type="ARBA" id="ARBA00004196"/>
    </source>
</evidence>
<dbReference type="EMBL" id="CAJVAS010000005">
    <property type="protein sequence ID" value="CAG7614659.1"/>
    <property type="molecule type" value="Genomic_DNA"/>
</dbReference>